<evidence type="ECO:0000256" key="4">
    <source>
        <dbReference type="ARBA" id="ARBA00022777"/>
    </source>
</evidence>
<sequence>MMAVVPVITIDGPSGVGKSTICKEMGKLLKWNILDSGAIYRSLAFVAINNHINLTNSKDLFLHLYSNFDIKFFNIDNEFRVILNKEDVTDKIREEKISKLSSILATLPVIRKLLLIKQRNFVKQPGLIADGRDMGTVVFPYAKLKIFLYASLEERANRRNLQLKKNGFNVKFERLLKEIKNRDDRDYNRKIAPLLPASDALIINSENISVEEVIEKIKQYAQKKLLFHNL</sequence>
<evidence type="ECO:0000313" key="10">
    <source>
        <dbReference type="EMBL" id="PPI86862.1"/>
    </source>
</evidence>
<gene>
    <name evidence="8 10" type="primary">cmk</name>
    <name evidence="10" type="ORF">CRV10_01245</name>
</gene>
<keyword evidence="5 8" id="KW-0067">ATP-binding</keyword>
<dbReference type="InterPro" id="IPR003136">
    <property type="entry name" value="Cytidylate_kin"/>
</dbReference>
<dbReference type="GO" id="GO:0005524">
    <property type="term" value="F:ATP binding"/>
    <property type="evidence" value="ECO:0007669"/>
    <property type="project" value="UniProtKB-UniRule"/>
</dbReference>
<name>A0A2P5SX27_9GAMM</name>
<dbReference type="GO" id="GO:0036430">
    <property type="term" value="F:CMP kinase activity"/>
    <property type="evidence" value="ECO:0007669"/>
    <property type="project" value="RHEA"/>
</dbReference>
<evidence type="ECO:0000256" key="8">
    <source>
        <dbReference type="HAMAP-Rule" id="MF_00238"/>
    </source>
</evidence>
<dbReference type="EC" id="2.7.4.25" evidence="8"/>
<feature type="domain" description="Cytidylate kinase" evidence="9">
    <location>
        <begin position="8"/>
        <end position="222"/>
    </location>
</feature>
<evidence type="ECO:0000256" key="6">
    <source>
        <dbReference type="ARBA" id="ARBA00047615"/>
    </source>
</evidence>
<dbReference type="OrthoDB" id="9807434at2"/>
<dbReference type="Pfam" id="PF02224">
    <property type="entry name" value="Cytidylate_kin"/>
    <property type="match status" value="1"/>
</dbReference>
<comment type="catalytic activity">
    <reaction evidence="6 8">
        <text>dCMP + ATP = dCDP + ADP</text>
        <dbReference type="Rhea" id="RHEA:25094"/>
        <dbReference type="ChEBI" id="CHEBI:30616"/>
        <dbReference type="ChEBI" id="CHEBI:57566"/>
        <dbReference type="ChEBI" id="CHEBI:58593"/>
        <dbReference type="ChEBI" id="CHEBI:456216"/>
        <dbReference type="EC" id="2.7.4.25"/>
    </reaction>
</comment>
<dbReference type="InterPro" id="IPR011994">
    <property type="entry name" value="Cytidylate_kinase_dom"/>
</dbReference>
<keyword evidence="4 8" id="KW-0418">Kinase</keyword>
<dbReference type="HAMAP" id="MF_00238">
    <property type="entry name" value="Cytidyl_kinase_type1"/>
    <property type="match status" value="1"/>
</dbReference>
<dbReference type="CDD" id="cd02020">
    <property type="entry name" value="CMPK"/>
    <property type="match status" value="1"/>
</dbReference>
<keyword evidence="3 8" id="KW-0547">Nucleotide-binding</keyword>
<evidence type="ECO:0000256" key="7">
    <source>
        <dbReference type="ARBA" id="ARBA00048478"/>
    </source>
</evidence>
<proteinExistence type="inferred from homology"/>
<comment type="similarity">
    <text evidence="1 8">Belongs to the cytidylate kinase family. Type 1 subfamily.</text>
</comment>
<dbReference type="GO" id="GO:0006220">
    <property type="term" value="P:pyrimidine nucleotide metabolic process"/>
    <property type="evidence" value="ECO:0007669"/>
    <property type="project" value="UniProtKB-UniRule"/>
</dbReference>
<keyword evidence="2 8" id="KW-0808">Transferase</keyword>
<feature type="binding site" evidence="8">
    <location>
        <begin position="12"/>
        <end position="20"/>
    </location>
    <ligand>
        <name>ATP</name>
        <dbReference type="ChEBI" id="CHEBI:30616"/>
    </ligand>
</feature>
<comment type="subcellular location">
    <subcellularLocation>
        <location evidence="8">Cytoplasm</location>
    </subcellularLocation>
</comment>
<dbReference type="NCBIfam" id="TIGR00017">
    <property type="entry name" value="cmk"/>
    <property type="match status" value="1"/>
</dbReference>
<evidence type="ECO:0000256" key="1">
    <source>
        <dbReference type="ARBA" id="ARBA00009427"/>
    </source>
</evidence>
<dbReference type="GO" id="GO:0015949">
    <property type="term" value="P:nucleobase-containing small molecule interconversion"/>
    <property type="evidence" value="ECO:0007669"/>
    <property type="project" value="TreeGrafter"/>
</dbReference>
<dbReference type="PANTHER" id="PTHR21299">
    <property type="entry name" value="CYTIDYLATE KINASE/PANTOATE-BETA-ALANINE LIGASE"/>
    <property type="match status" value="1"/>
</dbReference>
<evidence type="ECO:0000256" key="2">
    <source>
        <dbReference type="ARBA" id="ARBA00022679"/>
    </source>
</evidence>
<reference evidence="10 11" key="1">
    <citation type="journal article" date="2018" name="Genome Biol. Evol.">
        <title>Cladogenesis and Genomic Streamlining in Extracellular Endosymbionts of Tropical Stink Bugs.</title>
        <authorList>
            <person name="Otero-Bravo A."/>
            <person name="Goffredi S."/>
            <person name="Sabree Z.L."/>
        </authorList>
    </citation>
    <scope>NUCLEOTIDE SEQUENCE [LARGE SCALE GENOMIC DNA]</scope>
    <source>
        <strain evidence="10 11">SoEL</strain>
    </source>
</reference>
<dbReference type="Gene3D" id="3.40.50.300">
    <property type="entry name" value="P-loop containing nucleotide triphosphate hydrolases"/>
    <property type="match status" value="1"/>
</dbReference>
<keyword evidence="8" id="KW-0963">Cytoplasm</keyword>
<dbReference type="GO" id="GO:0036431">
    <property type="term" value="F:dCMP kinase activity"/>
    <property type="evidence" value="ECO:0007669"/>
    <property type="project" value="InterPro"/>
</dbReference>
<dbReference type="EMBL" id="PDKU01000001">
    <property type="protein sequence ID" value="PPI86862.1"/>
    <property type="molecule type" value="Genomic_DNA"/>
</dbReference>
<dbReference type="SUPFAM" id="SSF52540">
    <property type="entry name" value="P-loop containing nucleoside triphosphate hydrolases"/>
    <property type="match status" value="1"/>
</dbReference>
<comment type="caution">
    <text evidence="10">The sequence shown here is derived from an EMBL/GenBank/DDBJ whole genome shotgun (WGS) entry which is preliminary data.</text>
</comment>
<evidence type="ECO:0000313" key="11">
    <source>
        <dbReference type="Proteomes" id="UP000296144"/>
    </source>
</evidence>
<dbReference type="PANTHER" id="PTHR21299:SF2">
    <property type="entry name" value="CYTIDYLATE KINASE"/>
    <property type="match status" value="1"/>
</dbReference>
<dbReference type="RefSeq" id="WP_136130024.1">
    <property type="nucleotide sequence ID" value="NZ_PDKU01000001.1"/>
</dbReference>
<dbReference type="GO" id="GO:0005829">
    <property type="term" value="C:cytosol"/>
    <property type="evidence" value="ECO:0007669"/>
    <property type="project" value="TreeGrafter"/>
</dbReference>
<evidence type="ECO:0000256" key="3">
    <source>
        <dbReference type="ARBA" id="ARBA00022741"/>
    </source>
</evidence>
<keyword evidence="11" id="KW-1185">Reference proteome</keyword>
<dbReference type="InterPro" id="IPR027417">
    <property type="entry name" value="P-loop_NTPase"/>
</dbReference>
<dbReference type="AlphaFoldDB" id="A0A2P5SX27"/>
<evidence type="ECO:0000256" key="5">
    <source>
        <dbReference type="ARBA" id="ARBA00022840"/>
    </source>
</evidence>
<protein>
    <recommendedName>
        <fullName evidence="8">Cytidylate kinase</fullName>
        <shortName evidence="8">CK</shortName>
        <ecNumber evidence="8">2.7.4.25</ecNumber>
    </recommendedName>
    <alternativeName>
        <fullName evidence="8">Cytidine monophosphate kinase</fullName>
        <shortName evidence="8">CMP kinase</shortName>
    </alternativeName>
</protein>
<organism evidence="10 11">
    <name type="scientific">Candidatus Pantoea edessiphila</name>
    <dbReference type="NCBI Taxonomy" id="2044610"/>
    <lineage>
        <taxon>Bacteria</taxon>
        <taxon>Pseudomonadati</taxon>
        <taxon>Pseudomonadota</taxon>
        <taxon>Gammaproteobacteria</taxon>
        <taxon>Enterobacterales</taxon>
        <taxon>Erwiniaceae</taxon>
        <taxon>Pantoea</taxon>
    </lineage>
</organism>
<evidence type="ECO:0000259" key="9">
    <source>
        <dbReference type="Pfam" id="PF02224"/>
    </source>
</evidence>
<comment type="catalytic activity">
    <reaction evidence="7 8">
        <text>CMP + ATP = CDP + ADP</text>
        <dbReference type="Rhea" id="RHEA:11600"/>
        <dbReference type="ChEBI" id="CHEBI:30616"/>
        <dbReference type="ChEBI" id="CHEBI:58069"/>
        <dbReference type="ChEBI" id="CHEBI:60377"/>
        <dbReference type="ChEBI" id="CHEBI:456216"/>
        <dbReference type="EC" id="2.7.4.25"/>
    </reaction>
</comment>
<dbReference type="Proteomes" id="UP000296144">
    <property type="component" value="Unassembled WGS sequence"/>
</dbReference>
<accession>A0A2P5SX27</accession>